<accession>A0A267G712</accession>
<protein>
    <submittedName>
        <fullName evidence="1">Uncharacterized protein</fullName>
    </submittedName>
</protein>
<evidence type="ECO:0000313" key="2">
    <source>
        <dbReference type="Proteomes" id="UP000215902"/>
    </source>
</evidence>
<organism evidence="1 2">
    <name type="scientific">Macrostomum lignano</name>
    <dbReference type="NCBI Taxonomy" id="282301"/>
    <lineage>
        <taxon>Eukaryota</taxon>
        <taxon>Metazoa</taxon>
        <taxon>Spiralia</taxon>
        <taxon>Lophotrochozoa</taxon>
        <taxon>Platyhelminthes</taxon>
        <taxon>Rhabditophora</taxon>
        <taxon>Macrostomorpha</taxon>
        <taxon>Macrostomida</taxon>
        <taxon>Macrostomidae</taxon>
        <taxon>Macrostomum</taxon>
    </lineage>
</organism>
<dbReference type="Proteomes" id="UP000215902">
    <property type="component" value="Unassembled WGS sequence"/>
</dbReference>
<dbReference type="EMBL" id="NIVC01000513">
    <property type="protein sequence ID" value="PAA81766.1"/>
    <property type="molecule type" value="Genomic_DNA"/>
</dbReference>
<proteinExistence type="predicted"/>
<gene>
    <name evidence="1" type="ORF">BOX15_Mlig022299g1</name>
</gene>
<dbReference type="AlphaFoldDB" id="A0A267G712"/>
<sequence>YFRLHMEPQSNKWFVVRFAHNAIQAVNEQDLYVISAVSKEEAPLPLCYGRKVHVAAAGRSSSSLKPGTLMGPALPTFELAQSMCTSFSLFQKSMSPAKSKSVAMPNRCNRCKILQQELAAAKSKIDGLHKTLSDQEPPPNHGNRDGASTIGNVRLEQMSKKLDKLIELCSAQSHGGRTVGQVTEEGTPEAEPQDRLMEERNGIATGQDGDEGGGTCHLVEELPAVTINKQRLIAIQANAAELDVTTATKFVTKELLIELIGRDALTCDSGSYVAPSSGGRVSYVSLKPETLLADNRHDNRIKAIVLFVHRKWSIDCSVALIRVRETIRSWRKVLIASRKRSAATATASSASFRQSSASPEAHDLNGEDAVHVYLLDKLLAP</sequence>
<keyword evidence="2" id="KW-1185">Reference proteome</keyword>
<name>A0A267G712_9PLAT</name>
<feature type="non-terminal residue" evidence="1">
    <location>
        <position position="1"/>
    </location>
</feature>
<reference evidence="1 2" key="1">
    <citation type="submission" date="2017-06" db="EMBL/GenBank/DDBJ databases">
        <title>A platform for efficient transgenesis in Macrostomum lignano, a flatworm model organism for stem cell research.</title>
        <authorList>
            <person name="Berezikov E."/>
        </authorList>
    </citation>
    <scope>NUCLEOTIDE SEQUENCE [LARGE SCALE GENOMIC DNA]</scope>
    <source>
        <strain evidence="1">DV1</strain>
        <tissue evidence="1">Whole organism</tissue>
    </source>
</reference>
<comment type="caution">
    <text evidence="1">The sequence shown here is derived from an EMBL/GenBank/DDBJ whole genome shotgun (WGS) entry which is preliminary data.</text>
</comment>
<evidence type="ECO:0000313" key="1">
    <source>
        <dbReference type="EMBL" id="PAA81766.1"/>
    </source>
</evidence>